<feature type="domain" description="EF-hand" evidence="3">
    <location>
        <begin position="15"/>
        <end position="50"/>
    </location>
</feature>
<dbReference type="Proteomes" id="UP000504609">
    <property type="component" value="Unplaced"/>
</dbReference>
<evidence type="ECO:0000259" key="3">
    <source>
        <dbReference type="PROSITE" id="PS50222"/>
    </source>
</evidence>
<proteinExistence type="predicted"/>
<dbReference type="RefSeq" id="XP_022951880.1">
    <property type="nucleotide sequence ID" value="XM_023096112.1"/>
</dbReference>
<sequence length="157" mass="17806">MSINPPHVHHDRPYMSEADANNLIKKYDKNGDSILTKDELTAMILEQASQQQGPPKDIVCKPKKKPAKVPEDKGLHMRLSRSEIRDIFLEHDIDGDGYLNVSELTKAFSFIGSMLPLYKAHYGLNYADADGDGRISEEELEKLVDYAERVSRRKGFC</sequence>
<name>A0A6J1GK54_CUCMO</name>
<feature type="region of interest" description="Disordered" evidence="2">
    <location>
        <begin position="47"/>
        <end position="71"/>
    </location>
</feature>
<dbReference type="PROSITE" id="PS50222">
    <property type="entry name" value="EF_HAND_2"/>
    <property type="match status" value="2"/>
</dbReference>
<protein>
    <submittedName>
        <fullName evidence="5">Calmodulin-like</fullName>
    </submittedName>
</protein>
<dbReference type="CDD" id="cd00051">
    <property type="entry name" value="EFh"/>
    <property type="match status" value="1"/>
</dbReference>
<dbReference type="GeneID" id="111454617"/>
<keyword evidence="4" id="KW-1185">Reference proteome</keyword>
<organism evidence="4 5">
    <name type="scientific">Cucurbita moschata</name>
    <name type="common">Winter crookneck squash</name>
    <name type="synonym">Cucurbita pepo var. moschata</name>
    <dbReference type="NCBI Taxonomy" id="3662"/>
    <lineage>
        <taxon>Eukaryota</taxon>
        <taxon>Viridiplantae</taxon>
        <taxon>Streptophyta</taxon>
        <taxon>Embryophyta</taxon>
        <taxon>Tracheophyta</taxon>
        <taxon>Spermatophyta</taxon>
        <taxon>Magnoliopsida</taxon>
        <taxon>eudicotyledons</taxon>
        <taxon>Gunneridae</taxon>
        <taxon>Pentapetalae</taxon>
        <taxon>rosids</taxon>
        <taxon>fabids</taxon>
        <taxon>Cucurbitales</taxon>
        <taxon>Cucurbitaceae</taxon>
        <taxon>Cucurbiteae</taxon>
        <taxon>Cucurbita</taxon>
    </lineage>
</organism>
<dbReference type="Pfam" id="PF13499">
    <property type="entry name" value="EF-hand_7"/>
    <property type="match status" value="1"/>
</dbReference>
<reference evidence="5" key="1">
    <citation type="submission" date="2025-08" db="UniProtKB">
        <authorList>
            <consortium name="RefSeq"/>
        </authorList>
    </citation>
    <scope>IDENTIFICATION</scope>
    <source>
        <tissue evidence="5">Young leaves</tissue>
    </source>
</reference>
<dbReference type="SUPFAM" id="SSF47473">
    <property type="entry name" value="EF-hand"/>
    <property type="match status" value="1"/>
</dbReference>
<gene>
    <name evidence="5" type="primary">LOC111454617</name>
</gene>
<dbReference type="InterPro" id="IPR011992">
    <property type="entry name" value="EF-hand-dom_pair"/>
</dbReference>
<dbReference type="GO" id="GO:0005509">
    <property type="term" value="F:calcium ion binding"/>
    <property type="evidence" value="ECO:0007669"/>
    <property type="project" value="InterPro"/>
</dbReference>
<keyword evidence="1" id="KW-0106">Calcium</keyword>
<dbReference type="Gene3D" id="1.10.238.10">
    <property type="entry name" value="EF-hand"/>
    <property type="match status" value="1"/>
</dbReference>
<dbReference type="AlphaFoldDB" id="A0A6J1GK54"/>
<evidence type="ECO:0000313" key="4">
    <source>
        <dbReference type="Proteomes" id="UP000504609"/>
    </source>
</evidence>
<dbReference type="InterPro" id="IPR002048">
    <property type="entry name" value="EF_hand_dom"/>
</dbReference>
<dbReference type="InterPro" id="IPR018247">
    <property type="entry name" value="EF_Hand_1_Ca_BS"/>
</dbReference>
<evidence type="ECO:0000256" key="1">
    <source>
        <dbReference type="ARBA" id="ARBA00022837"/>
    </source>
</evidence>
<accession>A0A6J1GK54</accession>
<dbReference type="PROSITE" id="PS00018">
    <property type="entry name" value="EF_HAND_1"/>
    <property type="match status" value="2"/>
</dbReference>
<evidence type="ECO:0000256" key="2">
    <source>
        <dbReference type="SAM" id="MobiDB-lite"/>
    </source>
</evidence>
<dbReference type="KEGG" id="cmos:111454617"/>
<evidence type="ECO:0000313" key="5">
    <source>
        <dbReference type="RefSeq" id="XP_022951880.1"/>
    </source>
</evidence>
<dbReference type="SMART" id="SM00054">
    <property type="entry name" value="EFh"/>
    <property type="match status" value="3"/>
</dbReference>
<feature type="domain" description="EF-hand" evidence="3">
    <location>
        <begin position="79"/>
        <end position="114"/>
    </location>
</feature>